<dbReference type="STRING" id="436010.A0A166S846"/>
<evidence type="ECO:0000259" key="1">
    <source>
        <dbReference type="Pfam" id="PF00651"/>
    </source>
</evidence>
<protein>
    <recommendedName>
        <fullName evidence="1">BTB domain-containing protein</fullName>
    </recommendedName>
</protein>
<reference evidence="2 3" key="1">
    <citation type="journal article" date="2016" name="Mol. Biol. Evol.">
        <title>Comparative Genomics of Early-Diverging Mushroom-Forming Fungi Provides Insights into the Origins of Lignocellulose Decay Capabilities.</title>
        <authorList>
            <person name="Nagy L.G."/>
            <person name="Riley R."/>
            <person name="Tritt A."/>
            <person name="Adam C."/>
            <person name="Daum C."/>
            <person name="Floudas D."/>
            <person name="Sun H."/>
            <person name="Yadav J.S."/>
            <person name="Pangilinan J."/>
            <person name="Larsson K.H."/>
            <person name="Matsuura K."/>
            <person name="Barry K."/>
            <person name="Labutti K."/>
            <person name="Kuo R."/>
            <person name="Ohm R.A."/>
            <person name="Bhattacharya S.S."/>
            <person name="Shirouzu T."/>
            <person name="Yoshinaga Y."/>
            <person name="Martin F.M."/>
            <person name="Grigoriev I.V."/>
            <person name="Hibbett D.S."/>
        </authorList>
    </citation>
    <scope>NUCLEOTIDE SEQUENCE [LARGE SCALE GENOMIC DNA]</scope>
    <source>
        <strain evidence="2 3">CBS 109695</strain>
    </source>
</reference>
<dbReference type="AlphaFoldDB" id="A0A166S846"/>
<dbReference type="Pfam" id="PF00651">
    <property type="entry name" value="BTB"/>
    <property type="match status" value="1"/>
</dbReference>
<dbReference type="EMBL" id="KV417500">
    <property type="protein sequence ID" value="KZP29131.1"/>
    <property type="molecule type" value="Genomic_DNA"/>
</dbReference>
<dbReference type="Gene3D" id="3.30.710.10">
    <property type="entry name" value="Potassium Channel Kv1.1, Chain A"/>
    <property type="match status" value="1"/>
</dbReference>
<accession>A0A166S846</accession>
<dbReference type="InterPro" id="IPR000210">
    <property type="entry name" value="BTB/POZ_dom"/>
</dbReference>
<proteinExistence type="predicted"/>
<feature type="domain" description="BTB" evidence="1">
    <location>
        <begin position="14"/>
        <end position="106"/>
    </location>
</feature>
<dbReference type="Proteomes" id="UP000076532">
    <property type="component" value="Unassembled WGS sequence"/>
</dbReference>
<name>A0A166S846_9AGAM</name>
<organism evidence="2 3">
    <name type="scientific">Athelia psychrophila</name>
    <dbReference type="NCBI Taxonomy" id="1759441"/>
    <lineage>
        <taxon>Eukaryota</taxon>
        <taxon>Fungi</taxon>
        <taxon>Dikarya</taxon>
        <taxon>Basidiomycota</taxon>
        <taxon>Agaricomycotina</taxon>
        <taxon>Agaricomycetes</taxon>
        <taxon>Agaricomycetidae</taxon>
        <taxon>Atheliales</taxon>
        <taxon>Atheliaceae</taxon>
        <taxon>Athelia</taxon>
    </lineage>
</organism>
<dbReference type="InterPro" id="IPR011333">
    <property type="entry name" value="SKP1/BTB/POZ_sf"/>
</dbReference>
<sequence>MADRVSERFAANDSDVTFRSCDGILFRVHRNNLKTSSEGFSPPDGTSSQNEIVPLTEDGATLDLLFQYIYPQRQPDLTKISFKQLAGLAEAAEKYQVYAAMEICHVRMSDAYSDHCFEVMMYALRHGYGDLMDKAEKKALEVSPTVAFDSFTPEVYIAWTRYYAQWLDLLGGLLKHIGKLQSHEHNYYFDPDNRWLPSVVSQLDTPASLLDLDRVFEVARTTTTSNTCSYCMNHIKAWTGTTLPQAIERMKKLSSFL</sequence>
<evidence type="ECO:0000313" key="3">
    <source>
        <dbReference type="Proteomes" id="UP000076532"/>
    </source>
</evidence>
<evidence type="ECO:0000313" key="2">
    <source>
        <dbReference type="EMBL" id="KZP29131.1"/>
    </source>
</evidence>
<dbReference type="OrthoDB" id="3184970at2759"/>
<dbReference type="SUPFAM" id="SSF54695">
    <property type="entry name" value="POZ domain"/>
    <property type="match status" value="1"/>
</dbReference>
<gene>
    <name evidence="2" type="ORF">FIBSPDRAFT_851977</name>
</gene>
<keyword evidence="3" id="KW-1185">Reference proteome</keyword>